<dbReference type="Gene3D" id="2.40.50.40">
    <property type="match status" value="1"/>
</dbReference>
<keyword evidence="3" id="KW-0732">Signal</keyword>
<dbReference type="EMBL" id="JAOPHQ010003443">
    <property type="protein sequence ID" value="KAK0143029.1"/>
    <property type="molecule type" value="Genomic_DNA"/>
</dbReference>
<evidence type="ECO:0000313" key="6">
    <source>
        <dbReference type="Proteomes" id="UP001174136"/>
    </source>
</evidence>
<dbReference type="SUPFAM" id="SSF54117">
    <property type="entry name" value="Interleukin 8-like chemokines"/>
    <property type="match status" value="1"/>
</dbReference>
<dbReference type="GO" id="GO:0008009">
    <property type="term" value="F:chemokine activity"/>
    <property type="evidence" value="ECO:0007669"/>
    <property type="project" value="InterPro"/>
</dbReference>
<accession>A0AA47MMX1</accession>
<organism evidence="5 6">
    <name type="scientific">Merluccius polli</name>
    <name type="common">Benguela hake</name>
    <name type="synonym">Merluccius cadenati</name>
    <dbReference type="NCBI Taxonomy" id="89951"/>
    <lineage>
        <taxon>Eukaryota</taxon>
        <taxon>Metazoa</taxon>
        <taxon>Chordata</taxon>
        <taxon>Craniata</taxon>
        <taxon>Vertebrata</taxon>
        <taxon>Euteleostomi</taxon>
        <taxon>Actinopterygii</taxon>
        <taxon>Neopterygii</taxon>
        <taxon>Teleostei</taxon>
        <taxon>Neoteleostei</taxon>
        <taxon>Acanthomorphata</taxon>
        <taxon>Zeiogadaria</taxon>
        <taxon>Gadariae</taxon>
        <taxon>Gadiformes</taxon>
        <taxon>Gadoidei</taxon>
        <taxon>Merlucciidae</taxon>
        <taxon>Merluccius</taxon>
    </lineage>
</organism>
<evidence type="ECO:0000256" key="1">
    <source>
        <dbReference type="ARBA" id="ARBA00022514"/>
    </source>
</evidence>
<feature type="compositionally biased region" description="Polar residues" evidence="2">
    <location>
        <begin position="120"/>
        <end position="134"/>
    </location>
</feature>
<sequence length="134" mass="14483">MVTCATVMKSLLVAAVVVVLSGQGSAVEKFADCCTQVDIREITEPILGFMTQRKSGSCVNAIIFQTETGFYCSKHDEPWVRRKIQALRAQKAQPASTTSLLELITSSSSPPSTAPPSSTMERTTGMRSTQHTVQ</sequence>
<reference evidence="5" key="1">
    <citation type="journal article" date="2023" name="Front. Mar. Sci.">
        <title>A new Merluccius polli reference genome to investigate the effects of global change in West African waters.</title>
        <authorList>
            <person name="Mateo J.L."/>
            <person name="Blanco-Fernandez C."/>
            <person name="Garcia-Vazquez E."/>
            <person name="Machado-Schiaffino G."/>
        </authorList>
    </citation>
    <scope>NUCLEOTIDE SEQUENCE</scope>
    <source>
        <strain evidence="5">C29</strain>
        <tissue evidence="5">Fin</tissue>
    </source>
</reference>
<feature type="domain" description="Chemokine interleukin-8-like" evidence="4">
    <location>
        <begin position="32"/>
        <end position="87"/>
    </location>
</feature>
<dbReference type="AlphaFoldDB" id="A0AA47MMX1"/>
<gene>
    <name evidence="5" type="ORF">N1851_018853</name>
</gene>
<feature type="chain" id="PRO_5041353492" description="Chemokine interleukin-8-like domain-containing protein" evidence="3">
    <location>
        <begin position="27"/>
        <end position="134"/>
    </location>
</feature>
<evidence type="ECO:0000256" key="3">
    <source>
        <dbReference type="SAM" id="SignalP"/>
    </source>
</evidence>
<dbReference type="InterPro" id="IPR036048">
    <property type="entry name" value="Interleukin_8-like_sf"/>
</dbReference>
<keyword evidence="1" id="KW-0202">Cytokine</keyword>
<protein>
    <recommendedName>
        <fullName evidence="4">Chemokine interleukin-8-like domain-containing protein</fullName>
    </recommendedName>
</protein>
<feature type="compositionally biased region" description="Low complexity" evidence="2">
    <location>
        <begin position="100"/>
        <end position="119"/>
    </location>
</feature>
<evidence type="ECO:0000313" key="5">
    <source>
        <dbReference type="EMBL" id="KAK0143029.1"/>
    </source>
</evidence>
<dbReference type="Pfam" id="PF00048">
    <property type="entry name" value="IL8"/>
    <property type="match status" value="1"/>
</dbReference>
<name>A0AA47MMX1_MERPO</name>
<proteinExistence type="predicted"/>
<dbReference type="GO" id="GO:0005615">
    <property type="term" value="C:extracellular space"/>
    <property type="evidence" value="ECO:0007669"/>
    <property type="project" value="UniProtKB-KW"/>
</dbReference>
<dbReference type="InterPro" id="IPR001811">
    <property type="entry name" value="Chemokine_IL8-like_dom"/>
</dbReference>
<feature type="region of interest" description="Disordered" evidence="2">
    <location>
        <begin position="100"/>
        <end position="134"/>
    </location>
</feature>
<evidence type="ECO:0000256" key="2">
    <source>
        <dbReference type="SAM" id="MobiDB-lite"/>
    </source>
</evidence>
<dbReference type="GO" id="GO:0006955">
    <property type="term" value="P:immune response"/>
    <property type="evidence" value="ECO:0007669"/>
    <property type="project" value="InterPro"/>
</dbReference>
<keyword evidence="6" id="KW-1185">Reference proteome</keyword>
<evidence type="ECO:0000259" key="4">
    <source>
        <dbReference type="Pfam" id="PF00048"/>
    </source>
</evidence>
<dbReference type="Proteomes" id="UP001174136">
    <property type="component" value="Unassembled WGS sequence"/>
</dbReference>
<feature type="signal peptide" evidence="3">
    <location>
        <begin position="1"/>
        <end position="26"/>
    </location>
</feature>
<comment type="caution">
    <text evidence="5">The sequence shown here is derived from an EMBL/GenBank/DDBJ whole genome shotgun (WGS) entry which is preliminary data.</text>
</comment>